<reference evidence="2 3" key="1">
    <citation type="submission" date="2015-03" db="EMBL/GenBank/DDBJ databases">
        <authorList>
            <consortium name="Pathogen Informatics"/>
            <person name="Murphy D."/>
        </authorList>
    </citation>
    <scope>NUCLEOTIDE SEQUENCE [LARGE SCALE GENOMIC DNA]</scope>
    <source>
        <strain evidence="3">type strain: CIP110230</strain>
    </source>
</reference>
<feature type="region of interest" description="Disordered" evidence="1">
    <location>
        <begin position="1"/>
        <end position="42"/>
    </location>
</feature>
<evidence type="ECO:0000313" key="3">
    <source>
        <dbReference type="Proteomes" id="UP000044625"/>
    </source>
</evidence>
<gene>
    <name evidence="2" type="ORF">ERS137968_01465</name>
</gene>
<accession>A0ABM9TNL6</accession>
<organism evidence="2 3">
    <name type="scientific">Yersinia pekkanenii</name>
    <dbReference type="NCBI Taxonomy" id="1288385"/>
    <lineage>
        <taxon>Bacteria</taxon>
        <taxon>Pseudomonadati</taxon>
        <taxon>Pseudomonadota</taxon>
        <taxon>Gammaproteobacteria</taxon>
        <taxon>Enterobacterales</taxon>
        <taxon>Yersiniaceae</taxon>
        <taxon>Yersinia</taxon>
    </lineage>
</organism>
<keyword evidence="3" id="KW-1185">Reference proteome</keyword>
<dbReference type="EMBL" id="CWJL01000005">
    <property type="protein sequence ID" value="CRY65713.1"/>
    <property type="molecule type" value="Genomic_DNA"/>
</dbReference>
<sequence length="146" mass="15794">MTVDGSWQRDTDQAIEETSRRRSVTSDEENRTTTTRTTTVKANDSTTVLGTKTLMAGQVVQLAEGDYSIGTSASMVTKVGKDRNDDVGQNQNITVGHNQNVTAGQSQTTDVGAHSLRKSPVFVAVLPLLRSLSHPRFAWVPTISTC</sequence>
<evidence type="ECO:0000256" key="1">
    <source>
        <dbReference type="SAM" id="MobiDB-lite"/>
    </source>
</evidence>
<proteinExistence type="predicted"/>
<dbReference type="Proteomes" id="UP000044625">
    <property type="component" value="Unassembled WGS sequence"/>
</dbReference>
<name>A0ABM9TNL6_9GAMM</name>
<evidence type="ECO:0000313" key="2">
    <source>
        <dbReference type="EMBL" id="CRY65713.1"/>
    </source>
</evidence>
<comment type="caution">
    <text evidence="2">The sequence shown here is derived from an EMBL/GenBank/DDBJ whole genome shotgun (WGS) entry which is preliminary data.</text>
</comment>
<feature type="compositionally biased region" description="Basic and acidic residues" evidence="1">
    <location>
        <begin position="7"/>
        <end position="31"/>
    </location>
</feature>
<dbReference type="SUPFAM" id="SSF69349">
    <property type="entry name" value="Phage fibre proteins"/>
    <property type="match status" value="1"/>
</dbReference>
<protein>
    <submittedName>
        <fullName evidence="2">Phage-like protein</fullName>
    </submittedName>
</protein>